<evidence type="ECO:0000259" key="4">
    <source>
        <dbReference type="PROSITE" id="PS50110"/>
    </source>
</evidence>
<dbReference type="SMART" id="SM00850">
    <property type="entry name" value="LytTR"/>
    <property type="match status" value="1"/>
</dbReference>
<keyword evidence="7" id="KW-1185">Reference proteome</keyword>
<dbReference type="STRING" id="1548547.BA177_00875"/>
<sequence length="248" mass="27949">MNILIVDDEPLARQRLRMLVEERDDLKVVGEAANGHEALTLSQSLTPDVVLLDIRMPGINGIETAQHLSSSNAPPAVIFTTAYEEYAIQAFDAHAVGYVLKPVRRERLYKALAHAARINRQSLQALQQDNAGAEPRQHVCARVRNELKLIPIESVVYFQADQKYVRVRHDNGDNLIDDSLKLLEHEFSDRFVRIHRSALVSLAHIEALEKIPDGQAQIRLRGNTNDGAEPLLVSRRHLAEVRRRLKGS</sequence>
<dbReference type="OrthoDB" id="236568at2"/>
<dbReference type="Gene3D" id="3.40.50.2300">
    <property type="match status" value="1"/>
</dbReference>
<dbReference type="InterPro" id="IPR011006">
    <property type="entry name" value="CheY-like_superfamily"/>
</dbReference>
<dbReference type="Pfam" id="PF04397">
    <property type="entry name" value="LytTR"/>
    <property type="match status" value="1"/>
</dbReference>
<dbReference type="PANTHER" id="PTHR48111">
    <property type="entry name" value="REGULATOR OF RPOS"/>
    <property type="match status" value="1"/>
</dbReference>
<feature type="domain" description="HTH LytTR-type" evidence="5">
    <location>
        <begin position="143"/>
        <end position="247"/>
    </location>
</feature>
<dbReference type="GO" id="GO:0000156">
    <property type="term" value="F:phosphorelay response regulator activity"/>
    <property type="evidence" value="ECO:0007669"/>
    <property type="project" value="TreeGrafter"/>
</dbReference>
<evidence type="ECO:0000313" key="7">
    <source>
        <dbReference type="Proteomes" id="UP000092695"/>
    </source>
</evidence>
<evidence type="ECO:0000256" key="1">
    <source>
        <dbReference type="ARBA" id="ARBA00023012"/>
    </source>
</evidence>
<dbReference type="InterPro" id="IPR001789">
    <property type="entry name" value="Sig_transdc_resp-reg_receiver"/>
</dbReference>
<evidence type="ECO:0000256" key="3">
    <source>
        <dbReference type="PROSITE-ProRule" id="PRU00169"/>
    </source>
</evidence>
<dbReference type="SUPFAM" id="SSF52172">
    <property type="entry name" value="CheY-like"/>
    <property type="match status" value="1"/>
</dbReference>
<dbReference type="AlphaFoldDB" id="A0A193LC40"/>
<feature type="modified residue" description="4-aspartylphosphate" evidence="3">
    <location>
        <position position="53"/>
    </location>
</feature>
<dbReference type="Gene3D" id="2.40.50.1020">
    <property type="entry name" value="LytTr DNA-binding domain"/>
    <property type="match status" value="1"/>
</dbReference>
<dbReference type="RefSeq" id="WP_068611903.1">
    <property type="nucleotide sequence ID" value="NZ_CP016268.1"/>
</dbReference>
<keyword evidence="1" id="KW-0902">Two-component regulatory system</keyword>
<dbReference type="Proteomes" id="UP000092695">
    <property type="component" value="Chromosome"/>
</dbReference>
<dbReference type="InterPro" id="IPR039420">
    <property type="entry name" value="WalR-like"/>
</dbReference>
<dbReference type="Pfam" id="PF00072">
    <property type="entry name" value="Response_reg"/>
    <property type="match status" value="1"/>
</dbReference>
<dbReference type="GO" id="GO:0006355">
    <property type="term" value="P:regulation of DNA-templated transcription"/>
    <property type="evidence" value="ECO:0007669"/>
    <property type="project" value="TreeGrafter"/>
</dbReference>
<proteinExistence type="predicted"/>
<evidence type="ECO:0000256" key="2">
    <source>
        <dbReference type="ARBA" id="ARBA00023125"/>
    </source>
</evidence>
<accession>A0A193LC40</accession>
<dbReference type="GO" id="GO:0000976">
    <property type="term" value="F:transcription cis-regulatory region binding"/>
    <property type="evidence" value="ECO:0007669"/>
    <property type="project" value="TreeGrafter"/>
</dbReference>
<keyword evidence="3" id="KW-0597">Phosphoprotein</keyword>
<dbReference type="GO" id="GO:0005829">
    <property type="term" value="C:cytosol"/>
    <property type="evidence" value="ECO:0007669"/>
    <property type="project" value="TreeGrafter"/>
</dbReference>
<dbReference type="KEGG" id="woc:BA177_00875"/>
<dbReference type="SMART" id="SM00448">
    <property type="entry name" value="REC"/>
    <property type="match status" value="1"/>
</dbReference>
<reference evidence="6 7" key="1">
    <citation type="submission" date="2016-06" db="EMBL/GenBank/DDBJ databases">
        <title>Complete genome sequence of a deep-branching marine Gamma Proteobacterium Woeseia oceani type strain XK5.</title>
        <authorList>
            <person name="Mu D."/>
            <person name="Du Z."/>
        </authorList>
    </citation>
    <scope>NUCLEOTIDE SEQUENCE [LARGE SCALE GENOMIC DNA]</scope>
    <source>
        <strain evidence="6 7">XK5</strain>
    </source>
</reference>
<dbReference type="InterPro" id="IPR007492">
    <property type="entry name" value="LytTR_DNA-bd_dom"/>
</dbReference>
<keyword evidence="2 6" id="KW-0238">DNA-binding</keyword>
<organism evidence="6 7">
    <name type="scientific">Woeseia oceani</name>
    <dbReference type="NCBI Taxonomy" id="1548547"/>
    <lineage>
        <taxon>Bacteria</taxon>
        <taxon>Pseudomonadati</taxon>
        <taxon>Pseudomonadota</taxon>
        <taxon>Gammaproteobacteria</taxon>
        <taxon>Woeseiales</taxon>
        <taxon>Woeseiaceae</taxon>
        <taxon>Woeseia</taxon>
    </lineage>
</organism>
<dbReference type="GO" id="GO:0032993">
    <property type="term" value="C:protein-DNA complex"/>
    <property type="evidence" value="ECO:0007669"/>
    <property type="project" value="TreeGrafter"/>
</dbReference>
<feature type="domain" description="Response regulatory" evidence="4">
    <location>
        <begin position="2"/>
        <end position="116"/>
    </location>
</feature>
<name>A0A193LC40_9GAMM</name>
<gene>
    <name evidence="6" type="ORF">BA177_00875</name>
</gene>
<dbReference type="PROSITE" id="PS50930">
    <property type="entry name" value="HTH_LYTTR"/>
    <property type="match status" value="1"/>
</dbReference>
<dbReference type="EMBL" id="CP016268">
    <property type="protein sequence ID" value="ANO49964.1"/>
    <property type="molecule type" value="Genomic_DNA"/>
</dbReference>
<evidence type="ECO:0000259" key="5">
    <source>
        <dbReference type="PROSITE" id="PS50930"/>
    </source>
</evidence>
<dbReference type="PROSITE" id="PS50110">
    <property type="entry name" value="RESPONSE_REGULATORY"/>
    <property type="match status" value="1"/>
</dbReference>
<evidence type="ECO:0000313" key="6">
    <source>
        <dbReference type="EMBL" id="ANO49964.1"/>
    </source>
</evidence>
<protein>
    <submittedName>
        <fullName evidence="6">DNA-binding response regulator</fullName>
    </submittedName>
</protein>
<dbReference type="PANTHER" id="PTHR48111:SF3">
    <property type="entry name" value="TRANSCRIPTIONAL REGULATORY PROTEIN BTSR"/>
    <property type="match status" value="1"/>
</dbReference>